<sequence length="88" mass="10297">MQYSRESIPLVLYPLQDHPKKCQYCQGEMVFEFQLVPTIISKLKLVTDPKLCARLEFGTVLVYTCRKSCWSTDTTLRIETVIMQTEVY</sequence>
<dbReference type="GO" id="GO:0006915">
    <property type="term" value="P:apoptotic process"/>
    <property type="evidence" value="ECO:0007669"/>
    <property type="project" value="TreeGrafter"/>
</dbReference>
<feature type="domain" description="Programmed cell death protein 2 C-terminal" evidence="1">
    <location>
        <begin position="3"/>
        <end position="84"/>
    </location>
</feature>
<dbReference type="InterPro" id="IPR052815">
    <property type="entry name" value="PDCD2-like_regulator"/>
</dbReference>
<dbReference type="InterPro" id="IPR007320">
    <property type="entry name" value="PDCD2_C"/>
</dbReference>
<name>A0AAV8X3B3_9CUCU</name>
<dbReference type="Proteomes" id="UP001162156">
    <property type="component" value="Unassembled WGS sequence"/>
</dbReference>
<dbReference type="GO" id="GO:0005737">
    <property type="term" value="C:cytoplasm"/>
    <property type="evidence" value="ECO:0007669"/>
    <property type="project" value="InterPro"/>
</dbReference>
<keyword evidence="3" id="KW-1185">Reference proteome</keyword>
<gene>
    <name evidence="2" type="ORF">NQ314_014041</name>
</gene>
<proteinExistence type="predicted"/>
<evidence type="ECO:0000259" key="1">
    <source>
        <dbReference type="Pfam" id="PF04194"/>
    </source>
</evidence>
<protein>
    <recommendedName>
        <fullName evidence="1">Programmed cell death protein 2 C-terminal domain-containing protein</fullName>
    </recommendedName>
</protein>
<evidence type="ECO:0000313" key="2">
    <source>
        <dbReference type="EMBL" id="KAJ8933401.1"/>
    </source>
</evidence>
<dbReference type="PANTHER" id="PTHR46421">
    <property type="entry name" value="PROGRAMMED CELL DEATH PROTEIN 2-LIKE"/>
    <property type="match status" value="1"/>
</dbReference>
<dbReference type="Pfam" id="PF04194">
    <property type="entry name" value="PDCD2_C"/>
    <property type="match status" value="1"/>
</dbReference>
<dbReference type="EMBL" id="JANEYF010003866">
    <property type="protein sequence ID" value="KAJ8933401.1"/>
    <property type="molecule type" value="Genomic_DNA"/>
</dbReference>
<comment type="caution">
    <text evidence="2">The sequence shown here is derived from an EMBL/GenBank/DDBJ whole genome shotgun (WGS) entry which is preliminary data.</text>
</comment>
<dbReference type="PANTHER" id="PTHR46421:SF1">
    <property type="entry name" value="PROGRAMMED CELL DEATH PROTEIN 2-LIKE"/>
    <property type="match status" value="1"/>
</dbReference>
<accession>A0AAV8X3B3</accession>
<reference evidence="2" key="1">
    <citation type="journal article" date="2023" name="Insect Mol. Biol.">
        <title>Genome sequencing provides insights into the evolution of gene families encoding plant cell wall-degrading enzymes in longhorned beetles.</title>
        <authorList>
            <person name="Shin N.R."/>
            <person name="Okamura Y."/>
            <person name="Kirsch R."/>
            <person name="Pauchet Y."/>
        </authorList>
    </citation>
    <scope>NUCLEOTIDE SEQUENCE</scope>
    <source>
        <strain evidence="2">RBIC_L_NR</strain>
    </source>
</reference>
<organism evidence="2 3">
    <name type="scientific">Rhamnusium bicolor</name>
    <dbReference type="NCBI Taxonomy" id="1586634"/>
    <lineage>
        <taxon>Eukaryota</taxon>
        <taxon>Metazoa</taxon>
        <taxon>Ecdysozoa</taxon>
        <taxon>Arthropoda</taxon>
        <taxon>Hexapoda</taxon>
        <taxon>Insecta</taxon>
        <taxon>Pterygota</taxon>
        <taxon>Neoptera</taxon>
        <taxon>Endopterygota</taxon>
        <taxon>Coleoptera</taxon>
        <taxon>Polyphaga</taxon>
        <taxon>Cucujiformia</taxon>
        <taxon>Chrysomeloidea</taxon>
        <taxon>Cerambycidae</taxon>
        <taxon>Lepturinae</taxon>
        <taxon>Rhagiini</taxon>
        <taxon>Rhamnusium</taxon>
    </lineage>
</organism>
<evidence type="ECO:0000313" key="3">
    <source>
        <dbReference type="Proteomes" id="UP001162156"/>
    </source>
</evidence>
<dbReference type="AlphaFoldDB" id="A0AAV8X3B3"/>